<dbReference type="AlphaFoldDB" id="A0A7C5KBP7"/>
<evidence type="ECO:0000256" key="1">
    <source>
        <dbReference type="ARBA" id="ARBA00006007"/>
    </source>
</evidence>
<dbReference type="Gene3D" id="3.20.20.70">
    <property type="entry name" value="Aldolase class I"/>
    <property type="match status" value="1"/>
</dbReference>
<dbReference type="InterPro" id="IPR011060">
    <property type="entry name" value="RibuloseP-bd_barrel"/>
</dbReference>
<gene>
    <name evidence="2" type="ORF">ENL70_03835</name>
</gene>
<dbReference type="NCBIfam" id="TIGR00259">
    <property type="entry name" value="thylakoid_BtpA"/>
    <property type="match status" value="1"/>
</dbReference>
<dbReference type="EMBL" id="DRUY01000126">
    <property type="protein sequence ID" value="HHI65661.1"/>
    <property type="molecule type" value="Genomic_DNA"/>
</dbReference>
<dbReference type="Pfam" id="PF03437">
    <property type="entry name" value="BtpA"/>
    <property type="match status" value="1"/>
</dbReference>
<dbReference type="InterPro" id="IPR013785">
    <property type="entry name" value="Aldolase_TIM"/>
</dbReference>
<protein>
    <submittedName>
        <fullName evidence="2">BtpA/SgcQ family protein</fullName>
    </submittedName>
</protein>
<dbReference type="PANTHER" id="PTHR21381">
    <property type="entry name" value="ZGC:162297"/>
    <property type="match status" value="1"/>
</dbReference>
<comment type="similarity">
    <text evidence="1">Belongs to the BtpA family.</text>
</comment>
<name>A0A7C5KBP7_9BACT</name>
<sequence>MNVKDLFSTQKPVIGMVHFPPLPGSPLYDDEKRMKYIKERVENDLISLQEGKIDGVIFCNENDRPYRLEANYITVAAMSEVIGELADKIKIPFGIDILWDPFAAVSVAKATGAKFVREIITGTYVSDMGLWNTNVGDLYRYKKLIDGKNISVFFNISAEFAYNLDRRPIEEIAKSVAFSSLADVILVSGPMTGVAPALENLKKVKEKVDIPVFVNTGVNVENVSELLKIADGVIVGTSLKKDGITWNQIDKNRVVNLMKEVNKIRI</sequence>
<evidence type="ECO:0000313" key="2">
    <source>
        <dbReference type="EMBL" id="HHI65661.1"/>
    </source>
</evidence>
<accession>A0A7C5KBP7</accession>
<dbReference type="SUPFAM" id="SSF51366">
    <property type="entry name" value="Ribulose-phoshate binding barrel"/>
    <property type="match status" value="1"/>
</dbReference>
<reference evidence="2" key="1">
    <citation type="journal article" date="2020" name="mSystems">
        <title>Genome- and Community-Level Interaction Insights into Carbon Utilization and Element Cycling Functions of Hydrothermarchaeota in Hydrothermal Sediment.</title>
        <authorList>
            <person name="Zhou Z."/>
            <person name="Liu Y."/>
            <person name="Xu W."/>
            <person name="Pan J."/>
            <person name="Luo Z.H."/>
            <person name="Li M."/>
        </authorList>
    </citation>
    <scope>NUCLEOTIDE SEQUENCE [LARGE SCALE GENOMIC DNA]</scope>
    <source>
        <strain evidence="2">SpSt-1019</strain>
    </source>
</reference>
<proteinExistence type="inferred from homology"/>
<organism evidence="2">
    <name type="scientific">Thermodesulfobium narugense</name>
    <dbReference type="NCBI Taxonomy" id="184064"/>
    <lineage>
        <taxon>Bacteria</taxon>
        <taxon>Pseudomonadati</taxon>
        <taxon>Thermodesulfobiota</taxon>
        <taxon>Thermodesulfobiia</taxon>
        <taxon>Thermodesulfobiales</taxon>
        <taxon>Thermodesulfobiaceae</taxon>
        <taxon>Thermodesulfobium</taxon>
    </lineage>
</organism>
<dbReference type="PANTHER" id="PTHR21381:SF3">
    <property type="entry name" value="SGC REGION PROTEIN SGCQ-RELATED"/>
    <property type="match status" value="1"/>
</dbReference>
<dbReference type="PIRSF" id="PIRSF005956">
    <property type="entry name" value="BtpA"/>
    <property type="match status" value="1"/>
</dbReference>
<comment type="caution">
    <text evidence="2">The sequence shown here is derived from an EMBL/GenBank/DDBJ whole genome shotgun (WGS) entry which is preliminary data.</text>
</comment>
<dbReference type="InterPro" id="IPR005137">
    <property type="entry name" value="BtpA"/>
</dbReference>